<sequence length="472" mass="54079">MDFLSILPEQDQLKINILELVLSLSNDDVRIDIIREKLAISNYKFEEAINGINADTQLILNQAALRIEQNWLVVEPILSRALIQQLRAYYFKFAPLQMLIGETLVRNRYPRAQEMELSYGWSRTYYSKQKRLLKDLQLDQWYAYPEIAVRQFIFALYTFFGHNLNIENNVDQLKVKNLIKLTAVTNLSPNQQQQLELIMTLALMRLPVATEELKLTNLWLTSAPSFVSTLATTLGCDAQRATIEAQLLVQGLFEQGLLAPTLREDLQINPAYGTELSAIIATITSNMATLLTTGSQAIQADFVTTAAQIILSEKYTEGFASEFDITRTRYFEDIYPTLNRLVVKFVQALLAQHILTEQYQVDRVYFKLISYILVSDFDISGFDQVEVCFDFSGGKYVNQFMMEMFKTYVNINVVTTTTITSTTDIYLGDYFKPQLLIEQLIWVKPPTALDWSKLGDMIAQAKVSKYGHVKEE</sequence>
<proteinExistence type="predicted"/>
<protein>
    <recommendedName>
        <fullName evidence="3">Mga helix-turn-helix domain-containing protein</fullName>
    </recommendedName>
</protein>
<dbReference type="EMBL" id="CAKKNT010000005">
    <property type="protein sequence ID" value="CAH0418152.1"/>
    <property type="molecule type" value="Genomic_DNA"/>
</dbReference>
<evidence type="ECO:0008006" key="3">
    <source>
        <dbReference type="Google" id="ProtNLM"/>
    </source>
</evidence>
<evidence type="ECO:0000313" key="2">
    <source>
        <dbReference type="Proteomes" id="UP000789719"/>
    </source>
</evidence>
<dbReference type="Proteomes" id="UP000789719">
    <property type="component" value="Unassembled WGS sequence"/>
</dbReference>
<reference evidence="1 2" key="1">
    <citation type="submission" date="2021-11" db="EMBL/GenBank/DDBJ databases">
        <authorList>
            <person name="Depoorter E."/>
        </authorList>
    </citation>
    <scope>NUCLEOTIDE SEQUENCE [LARGE SCALE GENOMIC DNA]</scope>
    <source>
        <strain evidence="1 2">LMG 24286</strain>
    </source>
</reference>
<dbReference type="RefSeq" id="WP_230098258.1">
    <property type="nucleotide sequence ID" value="NZ_CAKKNT010000005.1"/>
</dbReference>
<accession>A0ABM8Z9K5</accession>
<evidence type="ECO:0000313" key="1">
    <source>
        <dbReference type="EMBL" id="CAH0418152.1"/>
    </source>
</evidence>
<keyword evidence="2" id="KW-1185">Reference proteome</keyword>
<gene>
    <name evidence="1" type="ORF">WGH24286_00568</name>
</gene>
<organism evidence="1 2">
    <name type="scientific">Periweissella ghanensis</name>
    <dbReference type="NCBI Taxonomy" id="467997"/>
    <lineage>
        <taxon>Bacteria</taxon>
        <taxon>Bacillati</taxon>
        <taxon>Bacillota</taxon>
        <taxon>Bacilli</taxon>
        <taxon>Lactobacillales</taxon>
        <taxon>Lactobacillaceae</taxon>
        <taxon>Periweissella</taxon>
    </lineage>
</organism>
<comment type="caution">
    <text evidence="1">The sequence shown here is derived from an EMBL/GenBank/DDBJ whole genome shotgun (WGS) entry which is preliminary data.</text>
</comment>
<name>A0ABM8Z9K5_9LACO</name>